<dbReference type="InterPro" id="IPR004100">
    <property type="entry name" value="ATPase_F1/V1/A1_a/bsu_N"/>
</dbReference>
<keyword evidence="4" id="KW-0547">Nucleotide-binding</keyword>
<dbReference type="SMART" id="SM00382">
    <property type="entry name" value="AAA"/>
    <property type="match status" value="1"/>
</dbReference>
<dbReference type="InterPro" id="IPR027417">
    <property type="entry name" value="P-loop_NTPase"/>
</dbReference>
<keyword evidence="6" id="KW-0653">Protein transport</keyword>
<dbReference type="InterPro" id="IPR050053">
    <property type="entry name" value="ATPase_alpha/beta_chains"/>
</dbReference>
<dbReference type="GO" id="GO:0046933">
    <property type="term" value="F:proton-transporting ATP synthase activity, rotational mechanism"/>
    <property type="evidence" value="ECO:0007669"/>
    <property type="project" value="TreeGrafter"/>
</dbReference>
<dbReference type="GO" id="GO:0005524">
    <property type="term" value="F:ATP binding"/>
    <property type="evidence" value="ECO:0007669"/>
    <property type="project" value="UniProtKB-KW"/>
</dbReference>
<keyword evidence="3" id="KW-0963">Cytoplasm</keyword>
<dbReference type="EMBL" id="CP047591">
    <property type="protein sequence ID" value="QHI71975.1"/>
    <property type="molecule type" value="Genomic_DNA"/>
</dbReference>
<dbReference type="InterPro" id="IPR003593">
    <property type="entry name" value="AAA+_ATPase"/>
</dbReference>
<dbReference type="Pfam" id="PF00006">
    <property type="entry name" value="ATP-synt_ab"/>
    <property type="match status" value="1"/>
</dbReference>
<keyword evidence="8" id="KW-0406">Ion transport</keyword>
<keyword evidence="11" id="KW-1185">Reference proteome</keyword>
<dbReference type="GO" id="GO:0030254">
    <property type="term" value="P:protein secretion by the type III secretion system"/>
    <property type="evidence" value="ECO:0007669"/>
    <property type="project" value="InterPro"/>
</dbReference>
<dbReference type="InterPro" id="IPR005714">
    <property type="entry name" value="ATPase_T3SS_FliI/YscN"/>
</dbReference>
<gene>
    <name evidence="10" type="ORF">Ami3637_05825</name>
</gene>
<organism evidence="10 11">
    <name type="scientific">Aminipila terrae</name>
    <dbReference type="NCBI Taxonomy" id="2697030"/>
    <lineage>
        <taxon>Bacteria</taxon>
        <taxon>Bacillati</taxon>
        <taxon>Bacillota</taxon>
        <taxon>Clostridia</taxon>
        <taxon>Peptostreptococcales</taxon>
        <taxon>Anaerovoracaceae</taxon>
        <taxon>Aminipila</taxon>
    </lineage>
</organism>
<name>A0A6P1MLV8_9FIRM</name>
<evidence type="ECO:0000313" key="11">
    <source>
        <dbReference type="Proteomes" id="UP000463883"/>
    </source>
</evidence>
<dbReference type="PANTHER" id="PTHR15184">
    <property type="entry name" value="ATP SYNTHASE"/>
    <property type="match status" value="1"/>
</dbReference>
<dbReference type="AlphaFoldDB" id="A0A6P1MLV8"/>
<feature type="domain" description="AAA+ ATPase" evidence="9">
    <location>
        <begin position="156"/>
        <end position="337"/>
    </location>
</feature>
<dbReference type="Gene3D" id="3.40.50.12240">
    <property type="match status" value="1"/>
</dbReference>
<evidence type="ECO:0000256" key="6">
    <source>
        <dbReference type="ARBA" id="ARBA00022927"/>
    </source>
</evidence>
<evidence type="ECO:0000256" key="7">
    <source>
        <dbReference type="ARBA" id="ARBA00022967"/>
    </source>
</evidence>
<keyword evidence="7" id="KW-1278">Translocase</keyword>
<keyword evidence="2" id="KW-0813">Transport</keyword>
<keyword evidence="5" id="KW-0067">ATP-binding</keyword>
<dbReference type="PANTHER" id="PTHR15184:SF9">
    <property type="entry name" value="SPI-1 TYPE 3 SECRETION SYSTEM ATPASE"/>
    <property type="match status" value="1"/>
</dbReference>
<dbReference type="KEGG" id="amic:Ami3637_05825"/>
<evidence type="ECO:0000256" key="8">
    <source>
        <dbReference type="ARBA" id="ARBA00023065"/>
    </source>
</evidence>
<dbReference type="RefSeq" id="WP_162361745.1">
    <property type="nucleotide sequence ID" value="NZ_CP047591.1"/>
</dbReference>
<reference evidence="10 11" key="1">
    <citation type="submission" date="2020-01" db="EMBL/GenBank/DDBJ databases">
        <title>Genomic analysis of Aminipila sp. CBA3637.</title>
        <authorList>
            <person name="Kim Y.B."/>
            <person name="Roh S.W."/>
        </authorList>
    </citation>
    <scope>NUCLEOTIDE SEQUENCE [LARGE SCALE GENOMIC DNA]</scope>
    <source>
        <strain evidence="10 11">CBA3637</strain>
    </source>
</reference>
<dbReference type="GO" id="GO:0016887">
    <property type="term" value="F:ATP hydrolysis activity"/>
    <property type="evidence" value="ECO:0007669"/>
    <property type="project" value="InterPro"/>
</dbReference>
<dbReference type="InterPro" id="IPR000194">
    <property type="entry name" value="ATPase_F1/V1/A1_a/bsu_nucl-bd"/>
</dbReference>
<evidence type="ECO:0000256" key="2">
    <source>
        <dbReference type="ARBA" id="ARBA00022448"/>
    </source>
</evidence>
<evidence type="ECO:0000313" key="10">
    <source>
        <dbReference type="EMBL" id="QHI71975.1"/>
    </source>
</evidence>
<protein>
    <submittedName>
        <fullName evidence="10">FliI/YscN family ATPase</fullName>
    </submittedName>
</protein>
<accession>A0A6P1MLV8</accession>
<sequence length="434" mass="47142">MYLKELSELIKNSETFEHIGKIENIVGMSIEASGIKASIGDINVITSKDGKRKVMSEVVGFKGDKTILMPYDFIEGMGSGDFVRSTKKRLRIPVGQFLCGRTINAMGEPIDGLGSVDHSVMCSVENNYINPLSRPPITERIHFGIKAMDGFLTVGKGQRIGIFAGSGVGKSTLLGMIAKQASADINVIALVGERGREVKEFIERDLGPEGMARSVLVVATSDQPAVQRAKCPIVATAIAEYFKDQGKDVLLMMDSLTRFAMAQREIGLAVGEPPVARGYTPSIYAEMPKLLERSGNFEQGSITGIYTVLVEGDDTNEPIADTVRGILDGHIILSRKLAARNHFPAIEIGGSISRLMAAIVDENHKAMASKIRDMLAVYEENADLISIGAYKPGASARLDNAVSRIDAVNNFLKQKTTEFFSYDDTLEGMTRILE</sequence>
<proteinExistence type="predicted"/>
<evidence type="ECO:0000259" key="9">
    <source>
        <dbReference type="SMART" id="SM00382"/>
    </source>
</evidence>
<evidence type="ECO:0000256" key="3">
    <source>
        <dbReference type="ARBA" id="ARBA00022490"/>
    </source>
</evidence>
<dbReference type="Pfam" id="PF02874">
    <property type="entry name" value="ATP-synt_ab_N"/>
    <property type="match status" value="1"/>
</dbReference>
<comment type="subcellular location">
    <subcellularLocation>
        <location evidence="1">Cytoplasm</location>
    </subcellularLocation>
</comment>
<dbReference type="Proteomes" id="UP000463883">
    <property type="component" value="Chromosome"/>
</dbReference>
<dbReference type="Pfam" id="PF18269">
    <property type="entry name" value="T3SS_ATPase_C"/>
    <property type="match status" value="1"/>
</dbReference>
<evidence type="ECO:0000256" key="4">
    <source>
        <dbReference type="ARBA" id="ARBA00022741"/>
    </source>
</evidence>
<dbReference type="GO" id="GO:0005737">
    <property type="term" value="C:cytoplasm"/>
    <property type="evidence" value="ECO:0007669"/>
    <property type="project" value="UniProtKB-SubCell"/>
</dbReference>
<evidence type="ECO:0000256" key="5">
    <source>
        <dbReference type="ARBA" id="ARBA00022840"/>
    </source>
</evidence>
<dbReference type="InterPro" id="IPR040627">
    <property type="entry name" value="T3SS_ATPase_C"/>
</dbReference>
<evidence type="ECO:0000256" key="1">
    <source>
        <dbReference type="ARBA" id="ARBA00004496"/>
    </source>
</evidence>
<dbReference type="CDD" id="cd01136">
    <property type="entry name" value="ATPase_flagellum-secretory_path_III"/>
    <property type="match status" value="1"/>
</dbReference>
<dbReference type="FunFam" id="3.40.50.12240:FF:000002">
    <property type="entry name" value="Flagellum-specific ATP synthase FliI"/>
    <property type="match status" value="1"/>
</dbReference>
<dbReference type="GO" id="GO:0030257">
    <property type="term" value="C:type III protein secretion system complex"/>
    <property type="evidence" value="ECO:0007669"/>
    <property type="project" value="InterPro"/>
</dbReference>
<dbReference type="SUPFAM" id="SSF52540">
    <property type="entry name" value="P-loop containing nucleoside triphosphate hydrolases"/>
    <property type="match status" value="1"/>
</dbReference>
<dbReference type="NCBIfam" id="TIGR01026">
    <property type="entry name" value="fliI_yscN"/>
    <property type="match status" value="1"/>
</dbReference>